<dbReference type="EC" id="3.1.3.48" evidence="2"/>
<dbReference type="SMART" id="SM00226">
    <property type="entry name" value="LMWPc"/>
    <property type="match status" value="1"/>
</dbReference>
<keyword evidence="4" id="KW-0904">Protein phosphatase</keyword>
<protein>
    <recommendedName>
        <fullName evidence="2">protein-tyrosine-phosphatase</fullName>
        <ecNumber evidence="2">3.1.3.48</ecNumber>
    </recommendedName>
</protein>
<dbReference type="InterPro" id="IPR036196">
    <property type="entry name" value="Ptyr_pPase_sf"/>
</dbReference>
<feature type="active site" description="Nucleophile" evidence="5">
    <location>
        <position position="12"/>
    </location>
</feature>
<evidence type="ECO:0000259" key="6">
    <source>
        <dbReference type="SMART" id="SM00226"/>
    </source>
</evidence>
<dbReference type="RefSeq" id="WP_099557595.1">
    <property type="nucleotide sequence ID" value="NZ_LT960614.1"/>
</dbReference>
<dbReference type="Pfam" id="PF01451">
    <property type="entry name" value="LMWPc"/>
    <property type="match status" value="1"/>
</dbReference>
<dbReference type="CDD" id="cd16343">
    <property type="entry name" value="LMWPTP"/>
    <property type="match status" value="1"/>
</dbReference>
<sequence length="158" mass="17010">MSASPRSIIVVCLGNICRSPLGEGFLRMALDEVGLAETVEIDSAGTGGWHAGDPPDSRSIRAAGQLGIDISLQRARKVTPADFERFDLMLAMDRNNLADLQSLAPAESAASIRLFRELAFGHMQDVPDPYYGSAQDFAAVADLCREGAREIVRKLYGA</sequence>
<proteinExistence type="inferred from homology"/>
<evidence type="ECO:0000256" key="5">
    <source>
        <dbReference type="PIRSR" id="PIRSR617867-1"/>
    </source>
</evidence>
<name>A0A2C9DB08_9HYPH</name>
<evidence type="ECO:0000256" key="4">
    <source>
        <dbReference type="ARBA" id="ARBA00022912"/>
    </source>
</evidence>
<dbReference type="PANTHER" id="PTHR11717:SF7">
    <property type="entry name" value="LOW MOLECULAR WEIGHT PHOSPHOTYROSINE PROTEIN PHOSPHATASE"/>
    <property type="match status" value="1"/>
</dbReference>
<keyword evidence="3 7" id="KW-0378">Hydrolase</keyword>
<evidence type="ECO:0000313" key="8">
    <source>
        <dbReference type="Proteomes" id="UP000223606"/>
    </source>
</evidence>
<gene>
    <name evidence="7" type="primary">yfkJ</name>
    <name evidence="7" type="ORF">HDIA_3777</name>
</gene>
<dbReference type="InterPro" id="IPR017867">
    <property type="entry name" value="Tyr_phospatase_low_mol_wt"/>
</dbReference>
<reference evidence="8" key="1">
    <citation type="submission" date="2017-09" db="EMBL/GenBank/DDBJ databases">
        <title>Genome sequence of Nannocystis excedens DSM 71.</title>
        <authorList>
            <person name="Blom J."/>
        </authorList>
    </citation>
    <scope>NUCLEOTIDE SEQUENCE [LARGE SCALE GENOMIC DNA]</scope>
    <source>
        <strain evidence="8">type strain: E19</strain>
    </source>
</reference>
<dbReference type="OrthoDB" id="9784339at2"/>
<dbReference type="AlphaFoldDB" id="A0A2C9DB08"/>
<evidence type="ECO:0000256" key="2">
    <source>
        <dbReference type="ARBA" id="ARBA00013064"/>
    </source>
</evidence>
<organism evidence="7 8">
    <name type="scientific">Hartmannibacter diazotrophicus</name>
    <dbReference type="NCBI Taxonomy" id="1482074"/>
    <lineage>
        <taxon>Bacteria</taxon>
        <taxon>Pseudomonadati</taxon>
        <taxon>Pseudomonadota</taxon>
        <taxon>Alphaproteobacteria</taxon>
        <taxon>Hyphomicrobiales</taxon>
        <taxon>Pleomorphomonadaceae</taxon>
        <taxon>Hartmannibacter</taxon>
    </lineage>
</organism>
<dbReference type="PRINTS" id="PR00719">
    <property type="entry name" value="LMWPTPASE"/>
</dbReference>
<comment type="similarity">
    <text evidence="1">Belongs to the low molecular weight phosphotyrosine protein phosphatase family.</text>
</comment>
<dbReference type="InterPro" id="IPR050438">
    <property type="entry name" value="LMW_PTPase"/>
</dbReference>
<evidence type="ECO:0000256" key="1">
    <source>
        <dbReference type="ARBA" id="ARBA00011063"/>
    </source>
</evidence>
<dbReference type="InterPro" id="IPR023485">
    <property type="entry name" value="Ptyr_pPase"/>
</dbReference>
<dbReference type="GO" id="GO:0004725">
    <property type="term" value="F:protein tyrosine phosphatase activity"/>
    <property type="evidence" value="ECO:0007669"/>
    <property type="project" value="UniProtKB-EC"/>
</dbReference>
<dbReference type="Proteomes" id="UP000223606">
    <property type="component" value="Chromosome 1"/>
</dbReference>
<dbReference type="PANTHER" id="PTHR11717">
    <property type="entry name" value="LOW MOLECULAR WEIGHT PROTEIN TYROSINE PHOSPHATASE"/>
    <property type="match status" value="1"/>
</dbReference>
<feature type="active site" description="Proton donor" evidence="5">
    <location>
        <position position="128"/>
    </location>
</feature>
<evidence type="ECO:0000313" key="7">
    <source>
        <dbReference type="EMBL" id="SON57318.1"/>
    </source>
</evidence>
<feature type="active site" evidence="5">
    <location>
        <position position="18"/>
    </location>
</feature>
<dbReference type="Gene3D" id="3.40.50.2300">
    <property type="match status" value="1"/>
</dbReference>
<feature type="domain" description="Phosphotyrosine protein phosphatase I" evidence="6">
    <location>
        <begin position="6"/>
        <end position="154"/>
    </location>
</feature>
<evidence type="ECO:0000256" key="3">
    <source>
        <dbReference type="ARBA" id="ARBA00022801"/>
    </source>
</evidence>
<dbReference type="EMBL" id="LT960614">
    <property type="protein sequence ID" value="SON57318.1"/>
    <property type="molecule type" value="Genomic_DNA"/>
</dbReference>
<keyword evidence="8" id="KW-1185">Reference proteome</keyword>
<accession>A0A2C9DB08</accession>
<dbReference type="KEGG" id="hdi:HDIA_3777"/>
<dbReference type="SUPFAM" id="SSF52788">
    <property type="entry name" value="Phosphotyrosine protein phosphatases I"/>
    <property type="match status" value="1"/>
</dbReference>